<dbReference type="SFLD" id="SFLDG01081">
    <property type="entry name" value="cleavage_of_the_Ca-Cb_bond_in"/>
    <property type="match status" value="1"/>
</dbReference>
<keyword evidence="5" id="KW-0408">Iron</keyword>
<evidence type="ECO:0000259" key="7">
    <source>
        <dbReference type="PROSITE" id="PS51918"/>
    </source>
</evidence>
<dbReference type="SFLD" id="SFLDS00029">
    <property type="entry name" value="Radical_SAM"/>
    <property type="match status" value="1"/>
</dbReference>
<keyword evidence="6" id="KW-0411">Iron-sulfur</keyword>
<dbReference type="InterPro" id="IPR007197">
    <property type="entry name" value="rSAM"/>
</dbReference>
<dbReference type="InterPro" id="IPR012726">
    <property type="entry name" value="ThiH"/>
</dbReference>
<reference evidence="8" key="1">
    <citation type="submission" date="2020-10" db="EMBL/GenBank/DDBJ databases">
        <authorList>
            <person name="Gilroy R."/>
        </authorList>
    </citation>
    <scope>NUCLEOTIDE SEQUENCE</scope>
    <source>
        <strain evidence="8">2889</strain>
    </source>
</reference>
<dbReference type="EC" id="4.1.99.19" evidence="8"/>
<keyword evidence="4" id="KW-0479">Metal-binding</keyword>
<dbReference type="NCBIfam" id="TIGR02351">
    <property type="entry name" value="thiH"/>
    <property type="match status" value="1"/>
</dbReference>
<dbReference type="PANTHER" id="PTHR43583">
    <property type="entry name" value="2-IMINOACETATE SYNTHASE"/>
    <property type="match status" value="1"/>
</dbReference>
<gene>
    <name evidence="8" type="primary">thiH</name>
    <name evidence="8" type="ORF">IAB08_02875</name>
</gene>
<evidence type="ECO:0000313" key="8">
    <source>
        <dbReference type="EMBL" id="MBO8432225.1"/>
    </source>
</evidence>
<keyword evidence="3" id="KW-0949">S-adenosyl-L-methionine</keyword>
<feature type="domain" description="Radical SAM core" evidence="7">
    <location>
        <begin position="77"/>
        <end position="322"/>
    </location>
</feature>
<dbReference type="GO" id="GO:0005506">
    <property type="term" value="F:iron ion binding"/>
    <property type="evidence" value="ECO:0007669"/>
    <property type="project" value="InterPro"/>
</dbReference>
<evidence type="ECO:0000256" key="1">
    <source>
        <dbReference type="ARBA" id="ARBA00001966"/>
    </source>
</evidence>
<evidence type="ECO:0000256" key="6">
    <source>
        <dbReference type="ARBA" id="ARBA00023014"/>
    </source>
</evidence>
<dbReference type="PROSITE" id="PS51918">
    <property type="entry name" value="RADICAL_SAM"/>
    <property type="match status" value="1"/>
</dbReference>
<dbReference type="SFLD" id="SFLDG01060">
    <property type="entry name" value="BATS_domain_containing"/>
    <property type="match status" value="1"/>
</dbReference>
<dbReference type="Pfam" id="PF06968">
    <property type="entry name" value="BATS"/>
    <property type="match status" value="1"/>
</dbReference>
<reference evidence="8" key="2">
    <citation type="journal article" date="2021" name="PeerJ">
        <title>Extensive microbial diversity within the chicken gut microbiome revealed by metagenomics and culture.</title>
        <authorList>
            <person name="Gilroy R."/>
            <person name="Ravi A."/>
            <person name="Getino M."/>
            <person name="Pursley I."/>
            <person name="Horton D.L."/>
            <person name="Alikhan N.F."/>
            <person name="Baker D."/>
            <person name="Gharbi K."/>
            <person name="Hall N."/>
            <person name="Watson M."/>
            <person name="Adriaenssens E.M."/>
            <person name="Foster-Nyarko E."/>
            <person name="Jarju S."/>
            <person name="Secka A."/>
            <person name="Antonio M."/>
            <person name="Oren A."/>
            <person name="Chaudhuri R.R."/>
            <person name="La Ragione R."/>
            <person name="Hildebrand F."/>
            <person name="Pallen M.J."/>
        </authorList>
    </citation>
    <scope>NUCLEOTIDE SEQUENCE</scope>
    <source>
        <strain evidence="8">2889</strain>
    </source>
</reference>
<keyword evidence="8" id="KW-0456">Lyase</keyword>
<dbReference type="InterPro" id="IPR010722">
    <property type="entry name" value="BATS_dom"/>
</dbReference>
<organism evidence="8 9">
    <name type="scientific">Candidatus Pullibacteroides excrementavium</name>
    <dbReference type="NCBI Taxonomy" id="2840905"/>
    <lineage>
        <taxon>Bacteria</taxon>
        <taxon>Pseudomonadati</taxon>
        <taxon>Bacteroidota</taxon>
        <taxon>Bacteroidia</taxon>
        <taxon>Bacteroidales</taxon>
        <taxon>Candidatus Pullibacteroides</taxon>
    </lineage>
</organism>
<proteinExistence type="predicted"/>
<comment type="caution">
    <text evidence="8">The sequence shown here is derived from an EMBL/GenBank/DDBJ whole genome shotgun (WGS) entry which is preliminary data.</text>
</comment>
<comment type="cofactor">
    <cofactor evidence="1">
        <name>[4Fe-4S] cluster</name>
        <dbReference type="ChEBI" id="CHEBI:49883"/>
    </cofactor>
</comment>
<dbReference type="Gene3D" id="3.20.20.70">
    <property type="entry name" value="Aldolase class I"/>
    <property type="match status" value="1"/>
</dbReference>
<dbReference type="CDD" id="cd01335">
    <property type="entry name" value="Radical_SAM"/>
    <property type="match status" value="1"/>
</dbReference>
<accession>A0A9D9DSP6</accession>
<dbReference type="AlphaFoldDB" id="A0A9D9DSP6"/>
<sequence length="379" mass="44109">MLFSEILKDYNWEEMGKSIYAKTSRDVERALAKAQTPGEEIDLEDFKALVSPAALQGPYLETMAGLSRTATQKKFGKTIQFYIPLYLSNACTNHCIYCGFNHENKFTRVTLSDEQIMEECKVLKDMGYEHILLLTGESPKDAGIDYLEHAMQLISPYFAQISLEVQPMDTPDYERLRKSGLHAVYVYQETYNKERYRFYHPAGMKRNYEWRLNTQDRLGLANVNKIGLGALLGLEDWRIEAYCMAMHLRHLQKTYWRSKYCVAFPRMRPHEGEGFQPQHVVSDKEFCQMIWAFRLLDDDVEMSLTTRESRDFRNHMISLGITSISAGSQTDPGGYAHPNTEVAQFETNDNRSPVEMKKMIEDQGYEVVWKDWDKVYDLH</sequence>
<dbReference type="InterPro" id="IPR013785">
    <property type="entry name" value="Aldolase_TIM"/>
</dbReference>
<dbReference type="EMBL" id="JADIMZ010000036">
    <property type="protein sequence ID" value="MBO8432225.1"/>
    <property type="molecule type" value="Genomic_DNA"/>
</dbReference>
<dbReference type="GO" id="GO:0036355">
    <property type="term" value="F:2-iminoacetate synthase activity"/>
    <property type="evidence" value="ECO:0007669"/>
    <property type="project" value="UniProtKB-EC"/>
</dbReference>
<name>A0A9D9DSP6_9BACT</name>
<evidence type="ECO:0000256" key="3">
    <source>
        <dbReference type="ARBA" id="ARBA00022691"/>
    </source>
</evidence>
<keyword evidence="2" id="KW-0004">4Fe-4S</keyword>
<dbReference type="SUPFAM" id="SSF102114">
    <property type="entry name" value="Radical SAM enzymes"/>
    <property type="match status" value="1"/>
</dbReference>
<evidence type="ECO:0000313" key="9">
    <source>
        <dbReference type="Proteomes" id="UP000823612"/>
    </source>
</evidence>
<dbReference type="Pfam" id="PF04055">
    <property type="entry name" value="Radical_SAM"/>
    <property type="match status" value="1"/>
</dbReference>
<dbReference type="GO" id="GO:0051539">
    <property type="term" value="F:4 iron, 4 sulfur cluster binding"/>
    <property type="evidence" value="ECO:0007669"/>
    <property type="project" value="UniProtKB-KW"/>
</dbReference>
<evidence type="ECO:0000256" key="5">
    <source>
        <dbReference type="ARBA" id="ARBA00023004"/>
    </source>
</evidence>
<protein>
    <submittedName>
        <fullName evidence="8">2-iminoacetate synthase ThiH</fullName>
        <ecNumber evidence="8">4.1.99.19</ecNumber>
    </submittedName>
</protein>
<dbReference type="SMART" id="SM00876">
    <property type="entry name" value="BATS"/>
    <property type="match status" value="1"/>
</dbReference>
<dbReference type="InterPro" id="IPR058240">
    <property type="entry name" value="rSAM_sf"/>
</dbReference>
<dbReference type="InterPro" id="IPR034428">
    <property type="entry name" value="ThiH/NoCL/HydG-like"/>
</dbReference>
<dbReference type="Proteomes" id="UP000823612">
    <property type="component" value="Unassembled WGS sequence"/>
</dbReference>
<evidence type="ECO:0000256" key="4">
    <source>
        <dbReference type="ARBA" id="ARBA00022723"/>
    </source>
</evidence>
<dbReference type="SFLD" id="SFLDF00301">
    <property type="entry name" value="2-iminoacetate_synthase_(ThiH)"/>
    <property type="match status" value="1"/>
</dbReference>
<dbReference type="PANTHER" id="PTHR43583:SF1">
    <property type="entry name" value="2-IMINOACETATE SYNTHASE"/>
    <property type="match status" value="1"/>
</dbReference>
<evidence type="ECO:0000256" key="2">
    <source>
        <dbReference type="ARBA" id="ARBA00022485"/>
    </source>
</evidence>